<dbReference type="Proteomes" id="UP001055072">
    <property type="component" value="Unassembled WGS sequence"/>
</dbReference>
<organism evidence="1 2">
    <name type="scientific">Irpex rosettiformis</name>
    <dbReference type="NCBI Taxonomy" id="378272"/>
    <lineage>
        <taxon>Eukaryota</taxon>
        <taxon>Fungi</taxon>
        <taxon>Dikarya</taxon>
        <taxon>Basidiomycota</taxon>
        <taxon>Agaricomycotina</taxon>
        <taxon>Agaricomycetes</taxon>
        <taxon>Polyporales</taxon>
        <taxon>Irpicaceae</taxon>
        <taxon>Irpex</taxon>
    </lineage>
</organism>
<evidence type="ECO:0000313" key="2">
    <source>
        <dbReference type="Proteomes" id="UP001055072"/>
    </source>
</evidence>
<reference evidence="1" key="1">
    <citation type="journal article" date="2021" name="Environ. Microbiol.">
        <title>Gene family expansions and transcriptome signatures uncover fungal adaptations to wood decay.</title>
        <authorList>
            <person name="Hage H."/>
            <person name="Miyauchi S."/>
            <person name="Viragh M."/>
            <person name="Drula E."/>
            <person name="Min B."/>
            <person name="Chaduli D."/>
            <person name="Navarro D."/>
            <person name="Favel A."/>
            <person name="Norest M."/>
            <person name="Lesage-Meessen L."/>
            <person name="Balint B."/>
            <person name="Merenyi Z."/>
            <person name="de Eugenio L."/>
            <person name="Morin E."/>
            <person name="Martinez A.T."/>
            <person name="Baldrian P."/>
            <person name="Stursova M."/>
            <person name="Martinez M.J."/>
            <person name="Novotny C."/>
            <person name="Magnuson J.K."/>
            <person name="Spatafora J.W."/>
            <person name="Maurice S."/>
            <person name="Pangilinan J."/>
            <person name="Andreopoulos W."/>
            <person name="LaButti K."/>
            <person name="Hundley H."/>
            <person name="Na H."/>
            <person name="Kuo A."/>
            <person name="Barry K."/>
            <person name="Lipzen A."/>
            <person name="Henrissat B."/>
            <person name="Riley R."/>
            <person name="Ahrendt S."/>
            <person name="Nagy L.G."/>
            <person name="Grigoriev I.V."/>
            <person name="Martin F."/>
            <person name="Rosso M.N."/>
        </authorList>
    </citation>
    <scope>NUCLEOTIDE SEQUENCE</scope>
    <source>
        <strain evidence="1">CBS 384.51</strain>
    </source>
</reference>
<name>A0ACB8U3V4_9APHY</name>
<sequence length="158" mass="17822">MNTSNCTLHEIHYTNPKKNPTPRTNTQTHRSPSPSEFNAATEIHSIFIGRFLLLARIEHPTQHLDRTMYIYHAPPLLHPSIRKITIPVPLRHLLTIGQEERGEVVRGGGEAPSSSLFEFCFYAFLPRALNVVSGRGRPEYTYDAGKSAFKAVPPHIQV</sequence>
<keyword evidence="2" id="KW-1185">Reference proteome</keyword>
<comment type="caution">
    <text evidence="1">The sequence shown here is derived from an EMBL/GenBank/DDBJ whole genome shotgun (WGS) entry which is preliminary data.</text>
</comment>
<proteinExistence type="predicted"/>
<protein>
    <submittedName>
        <fullName evidence="1">Uncharacterized protein</fullName>
    </submittedName>
</protein>
<dbReference type="EMBL" id="MU274912">
    <property type="protein sequence ID" value="KAI0088983.1"/>
    <property type="molecule type" value="Genomic_DNA"/>
</dbReference>
<evidence type="ECO:0000313" key="1">
    <source>
        <dbReference type="EMBL" id="KAI0088983.1"/>
    </source>
</evidence>
<accession>A0ACB8U3V4</accession>
<gene>
    <name evidence="1" type="ORF">BDY19DRAFT_947047</name>
</gene>